<evidence type="ECO:0000256" key="1">
    <source>
        <dbReference type="SAM" id="Coils"/>
    </source>
</evidence>
<keyword evidence="2" id="KW-0472">Membrane</keyword>
<feature type="coiled-coil region" evidence="1">
    <location>
        <begin position="132"/>
        <end position="161"/>
    </location>
</feature>
<accession>A0A7W4H2Q6</accession>
<evidence type="ECO:0000313" key="4">
    <source>
        <dbReference type="Proteomes" id="UP000581189"/>
    </source>
</evidence>
<dbReference type="EMBL" id="JACJFN010000001">
    <property type="protein sequence ID" value="MBB1518831.1"/>
    <property type="molecule type" value="Genomic_DNA"/>
</dbReference>
<keyword evidence="2" id="KW-0812">Transmembrane</keyword>
<protein>
    <submittedName>
        <fullName evidence="3">Uncharacterized protein</fullName>
    </submittedName>
</protein>
<keyword evidence="4" id="KW-1185">Reference proteome</keyword>
<dbReference type="AlphaFoldDB" id="A0A7W4H2Q6"/>
<organism evidence="3 4">
    <name type="scientific">Aquipseudomonas guryensis</name>
    <dbReference type="NCBI Taxonomy" id="2759165"/>
    <lineage>
        <taxon>Bacteria</taxon>
        <taxon>Pseudomonadati</taxon>
        <taxon>Pseudomonadota</taxon>
        <taxon>Gammaproteobacteria</taxon>
        <taxon>Pseudomonadales</taxon>
        <taxon>Pseudomonadaceae</taxon>
        <taxon>Aquipseudomonas</taxon>
    </lineage>
</organism>
<feature type="transmembrane region" description="Helical" evidence="2">
    <location>
        <begin position="44"/>
        <end position="62"/>
    </location>
</feature>
<evidence type="ECO:0000313" key="3">
    <source>
        <dbReference type="EMBL" id="MBB1518831.1"/>
    </source>
</evidence>
<gene>
    <name evidence="3" type="ORF">H3H45_06225</name>
</gene>
<sequence>MIILQVMQEALAACCTRFNSITLLHSAPVTVPQNEWNLKYTMKFFIFFVLAALGLIAQPALANYPCPGGPGPGEQQIGVGGGSHGIAAVPLCVATGGGGDSAGGGGGYAGYRCDGCNIFADPAPPSYDAMSIAINEQAAKNAEIQKQMLEAEANLQKLEADPDYQRYKQGEWKIFQGKKDSAPGENCVAMWSKEGGAVSIVGPGKAYQGGMLIFWSADIPRPSNTQTVAVTLKQSKYQAQSVNALNFSVPNIPAGAIGLTVPNIDAALNTMLDVEHFIVEMGARAVADIDWTDGLAARAQLYQCVSNR</sequence>
<reference evidence="3 4" key="1">
    <citation type="submission" date="2020-08" db="EMBL/GenBank/DDBJ databases">
        <authorList>
            <person name="Kim C.M."/>
        </authorList>
    </citation>
    <scope>NUCLEOTIDE SEQUENCE [LARGE SCALE GENOMIC DNA]</scope>
    <source>
        <strain evidence="3 4">SR9</strain>
    </source>
</reference>
<keyword evidence="2" id="KW-1133">Transmembrane helix</keyword>
<comment type="caution">
    <text evidence="3">The sequence shown here is derived from an EMBL/GenBank/DDBJ whole genome shotgun (WGS) entry which is preliminary data.</text>
</comment>
<dbReference type="Proteomes" id="UP000581189">
    <property type="component" value="Unassembled WGS sequence"/>
</dbReference>
<evidence type="ECO:0000256" key="2">
    <source>
        <dbReference type="SAM" id="Phobius"/>
    </source>
</evidence>
<name>A0A7W4H2Q6_9GAMM</name>
<dbReference type="RefSeq" id="WP_182832840.1">
    <property type="nucleotide sequence ID" value="NZ_JACJFN010000001.1"/>
</dbReference>
<proteinExistence type="predicted"/>
<keyword evidence="1" id="KW-0175">Coiled coil</keyword>